<evidence type="ECO:0000313" key="3">
    <source>
        <dbReference type="Proteomes" id="UP001244297"/>
    </source>
</evidence>
<evidence type="ECO:0000313" key="2">
    <source>
        <dbReference type="EMBL" id="MDN3571133.1"/>
    </source>
</evidence>
<sequence length="78" mass="9103">MPQKNPRRRLADPAYPTVASLSLPVKLIARDEDAELRALIERYEQLLCDREHLTHRALKALAVRPLPQRERHDALRRS</sequence>
<organism evidence="2 3">
    <name type="scientific">Methylobacterium longum</name>
    <dbReference type="NCBI Taxonomy" id="767694"/>
    <lineage>
        <taxon>Bacteria</taxon>
        <taxon>Pseudomonadati</taxon>
        <taxon>Pseudomonadota</taxon>
        <taxon>Alphaproteobacteria</taxon>
        <taxon>Hyphomicrobiales</taxon>
        <taxon>Methylobacteriaceae</taxon>
        <taxon>Methylobacterium</taxon>
    </lineage>
</organism>
<keyword evidence="1" id="KW-0175">Coiled coil</keyword>
<gene>
    <name evidence="2" type="ORF">QWZ18_10910</name>
</gene>
<keyword evidence="3" id="KW-1185">Reference proteome</keyword>
<accession>A0ABT8AML0</accession>
<dbReference type="Proteomes" id="UP001244297">
    <property type="component" value="Unassembled WGS sequence"/>
</dbReference>
<feature type="coiled-coil region" evidence="1">
    <location>
        <begin position="29"/>
        <end position="56"/>
    </location>
</feature>
<comment type="caution">
    <text evidence="2">The sequence shown here is derived from an EMBL/GenBank/DDBJ whole genome shotgun (WGS) entry which is preliminary data.</text>
</comment>
<evidence type="ECO:0008006" key="4">
    <source>
        <dbReference type="Google" id="ProtNLM"/>
    </source>
</evidence>
<dbReference type="RefSeq" id="WP_238293723.1">
    <property type="nucleotide sequence ID" value="NZ_BPQS01000076.1"/>
</dbReference>
<name>A0ABT8AML0_9HYPH</name>
<protein>
    <recommendedName>
        <fullName evidence="4">Transposase</fullName>
    </recommendedName>
</protein>
<dbReference type="EMBL" id="JAUFPT010000031">
    <property type="protein sequence ID" value="MDN3571133.1"/>
    <property type="molecule type" value="Genomic_DNA"/>
</dbReference>
<evidence type="ECO:0000256" key="1">
    <source>
        <dbReference type="SAM" id="Coils"/>
    </source>
</evidence>
<reference evidence="3" key="1">
    <citation type="journal article" date="2019" name="Int. J. Syst. Evol. Microbiol.">
        <title>The Global Catalogue of Microorganisms (GCM) 10K type strain sequencing project: providing services to taxonomists for standard genome sequencing and annotation.</title>
        <authorList>
            <consortium name="The Broad Institute Genomics Platform"/>
            <consortium name="The Broad Institute Genome Sequencing Center for Infectious Disease"/>
            <person name="Wu L."/>
            <person name="Ma J."/>
        </authorList>
    </citation>
    <scope>NUCLEOTIDE SEQUENCE [LARGE SCALE GENOMIC DNA]</scope>
    <source>
        <strain evidence="3">CECT 7806</strain>
    </source>
</reference>
<proteinExistence type="predicted"/>